<dbReference type="InterPro" id="IPR052515">
    <property type="entry name" value="Gfo/Idh/MocA_Oxidoreductase"/>
</dbReference>
<feature type="domain" description="GFO/IDH/MocA-like oxidoreductase" evidence="2">
    <location>
        <begin position="127"/>
        <end position="182"/>
    </location>
</feature>
<evidence type="ECO:0000259" key="1">
    <source>
        <dbReference type="Pfam" id="PF01408"/>
    </source>
</evidence>
<keyword evidence="4" id="KW-1185">Reference proteome</keyword>
<dbReference type="PANTHER" id="PTHR43249">
    <property type="entry name" value="UDP-N-ACETYL-2-AMINO-2-DEOXY-D-GLUCURONATE OXIDASE"/>
    <property type="match status" value="1"/>
</dbReference>
<dbReference type="SUPFAM" id="SSF51735">
    <property type="entry name" value="NAD(P)-binding Rossmann-fold domains"/>
    <property type="match status" value="1"/>
</dbReference>
<evidence type="ECO:0000313" key="4">
    <source>
        <dbReference type="Proteomes" id="UP000612456"/>
    </source>
</evidence>
<sequence length="208" mass="23022">MKVAIVGSGGMGHLHASAFAAMPGVEIVGVCDIYYALAKELAYKASTRAFVSFEALMGTVKPDVVSLTIPSYLHKEYVLKAAGLGVHVICKKPISLSLDDAYEVVDICERHRVRLFVGHVVRFFPEYVQMKEKIDAGNIGKVGVAHLKRVGGYSDDVRPWFKEEEKSGGVIVDLMIHDIDLYCGHLVKSSRCMRCAVVRINLIMPWLR</sequence>
<evidence type="ECO:0000313" key="3">
    <source>
        <dbReference type="EMBL" id="GGD82640.1"/>
    </source>
</evidence>
<name>A0A916ZAH8_9BACL</name>
<dbReference type="GO" id="GO:0000166">
    <property type="term" value="F:nucleotide binding"/>
    <property type="evidence" value="ECO:0007669"/>
    <property type="project" value="InterPro"/>
</dbReference>
<gene>
    <name evidence="3" type="ORF">GCM10010911_46010</name>
</gene>
<accession>A0A916ZAH8</accession>
<reference evidence="3" key="2">
    <citation type="submission" date="2020-09" db="EMBL/GenBank/DDBJ databases">
        <authorList>
            <person name="Sun Q."/>
            <person name="Zhou Y."/>
        </authorList>
    </citation>
    <scope>NUCLEOTIDE SEQUENCE</scope>
    <source>
        <strain evidence="3">CGMCC 1.15178</strain>
    </source>
</reference>
<dbReference type="InterPro" id="IPR000683">
    <property type="entry name" value="Gfo/Idh/MocA-like_OxRdtase_N"/>
</dbReference>
<dbReference type="EMBL" id="BMHP01000003">
    <property type="protein sequence ID" value="GGD82640.1"/>
    <property type="molecule type" value="Genomic_DNA"/>
</dbReference>
<comment type="caution">
    <text evidence="3">The sequence shown here is derived from an EMBL/GenBank/DDBJ whole genome shotgun (WGS) entry which is preliminary data.</text>
</comment>
<feature type="domain" description="Gfo/Idh/MocA-like oxidoreductase N-terminal" evidence="1">
    <location>
        <begin position="1"/>
        <end position="119"/>
    </location>
</feature>
<protein>
    <recommendedName>
        <fullName evidence="5">Gfo/Idh/MocA family oxidoreductase</fullName>
    </recommendedName>
</protein>
<proteinExistence type="predicted"/>
<dbReference type="PANTHER" id="PTHR43249:SF1">
    <property type="entry name" value="D-GLUCOSIDE 3-DEHYDROGENASE"/>
    <property type="match status" value="1"/>
</dbReference>
<evidence type="ECO:0000259" key="2">
    <source>
        <dbReference type="Pfam" id="PF22725"/>
    </source>
</evidence>
<dbReference type="Gene3D" id="3.30.360.10">
    <property type="entry name" value="Dihydrodipicolinate Reductase, domain 2"/>
    <property type="match status" value="1"/>
</dbReference>
<dbReference type="Gene3D" id="3.40.50.720">
    <property type="entry name" value="NAD(P)-binding Rossmann-like Domain"/>
    <property type="match status" value="1"/>
</dbReference>
<dbReference type="InterPro" id="IPR055170">
    <property type="entry name" value="GFO_IDH_MocA-like_dom"/>
</dbReference>
<organism evidence="3 4">
    <name type="scientific">Paenibacillus nasutitermitis</name>
    <dbReference type="NCBI Taxonomy" id="1652958"/>
    <lineage>
        <taxon>Bacteria</taxon>
        <taxon>Bacillati</taxon>
        <taxon>Bacillota</taxon>
        <taxon>Bacilli</taxon>
        <taxon>Bacillales</taxon>
        <taxon>Paenibacillaceae</taxon>
        <taxon>Paenibacillus</taxon>
    </lineage>
</organism>
<dbReference type="AlphaFoldDB" id="A0A916ZAH8"/>
<dbReference type="Pfam" id="PF22725">
    <property type="entry name" value="GFO_IDH_MocA_C3"/>
    <property type="match status" value="1"/>
</dbReference>
<dbReference type="InterPro" id="IPR036291">
    <property type="entry name" value="NAD(P)-bd_dom_sf"/>
</dbReference>
<evidence type="ECO:0008006" key="5">
    <source>
        <dbReference type="Google" id="ProtNLM"/>
    </source>
</evidence>
<dbReference type="Pfam" id="PF01408">
    <property type="entry name" value="GFO_IDH_MocA"/>
    <property type="match status" value="1"/>
</dbReference>
<dbReference type="Proteomes" id="UP000612456">
    <property type="component" value="Unassembled WGS sequence"/>
</dbReference>
<reference evidence="3" key="1">
    <citation type="journal article" date="2014" name="Int. J. Syst. Evol. Microbiol.">
        <title>Complete genome sequence of Corynebacterium casei LMG S-19264T (=DSM 44701T), isolated from a smear-ripened cheese.</title>
        <authorList>
            <consortium name="US DOE Joint Genome Institute (JGI-PGF)"/>
            <person name="Walter F."/>
            <person name="Albersmeier A."/>
            <person name="Kalinowski J."/>
            <person name="Ruckert C."/>
        </authorList>
    </citation>
    <scope>NUCLEOTIDE SEQUENCE</scope>
    <source>
        <strain evidence="3">CGMCC 1.15178</strain>
    </source>
</reference>